<dbReference type="InterPro" id="IPR023009">
    <property type="entry name" value="Tyrosine_recombinase_XerC/XerD"/>
</dbReference>
<evidence type="ECO:0000256" key="3">
    <source>
        <dbReference type="ARBA" id="ARBA00006657"/>
    </source>
</evidence>
<feature type="region of interest" description="Disordered" evidence="12">
    <location>
        <begin position="351"/>
        <end position="412"/>
    </location>
</feature>
<dbReference type="InterPro" id="IPR050090">
    <property type="entry name" value="Tyrosine_recombinase_XerCD"/>
</dbReference>
<dbReference type="Pfam" id="PF02585">
    <property type="entry name" value="PIG-L"/>
    <property type="match status" value="1"/>
</dbReference>
<organism evidence="15">
    <name type="scientific">Cladocopium goreaui</name>
    <dbReference type="NCBI Taxonomy" id="2562237"/>
    <lineage>
        <taxon>Eukaryota</taxon>
        <taxon>Sar</taxon>
        <taxon>Alveolata</taxon>
        <taxon>Dinophyceae</taxon>
        <taxon>Suessiales</taxon>
        <taxon>Symbiodiniaceae</taxon>
        <taxon>Cladocopium</taxon>
    </lineage>
</organism>
<evidence type="ECO:0000256" key="7">
    <source>
        <dbReference type="ARBA" id="ARBA00022829"/>
    </source>
</evidence>
<feature type="compositionally biased region" description="Low complexity" evidence="12">
    <location>
        <begin position="396"/>
        <end position="412"/>
    </location>
</feature>
<dbReference type="NCBIfam" id="TIGR02224">
    <property type="entry name" value="recomb_XerC"/>
    <property type="match status" value="1"/>
</dbReference>
<dbReference type="EMBL" id="CAMXCT030000001">
    <property type="protein sequence ID" value="CAL4758774.1"/>
    <property type="molecule type" value="Genomic_DNA"/>
</dbReference>
<dbReference type="GO" id="GO:0005737">
    <property type="term" value="C:cytoplasm"/>
    <property type="evidence" value="ECO:0007669"/>
    <property type="project" value="UniProtKB-SubCell"/>
</dbReference>
<dbReference type="CDD" id="cd00798">
    <property type="entry name" value="INT_XerDC_C"/>
    <property type="match status" value="1"/>
</dbReference>
<comment type="similarity">
    <text evidence="2">Belongs to the PIGL family.</text>
</comment>
<dbReference type="GO" id="GO:0006310">
    <property type="term" value="P:DNA recombination"/>
    <property type="evidence" value="ECO:0007669"/>
    <property type="project" value="UniProtKB-KW"/>
</dbReference>
<dbReference type="PANTHER" id="PTHR30349:SF77">
    <property type="entry name" value="TYROSINE RECOMBINASE XERC"/>
    <property type="match status" value="1"/>
</dbReference>
<dbReference type="AlphaFoldDB" id="A0A9P1BDR9"/>
<dbReference type="EMBL" id="CAMXCT020000001">
    <property type="protein sequence ID" value="CAL1124837.1"/>
    <property type="molecule type" value="Genomic_DNA"/>
</dbReference>
<dbReference type="PROSITE" id="PS51898">
    <property type="entry name" value="TYR_RECOMBINASE"/>
    <property type="match status" value="1"/>
</dbReference>
<evidence type="ECO:0000313" key="15">
    <source>
        <dbReference type="EMBL" id="CAI3971462.1"/>
    </source>
</evidence>
<dbReference type="GO" id="GO:0003677">
    <property type="term" value="F:DNA binding"/>
    <property type="evidence" value="ECO:0007669"/>
    <property type="project" value="UniProtKB-KW"/>
</dbReference>
<dbReference type="Pfam" id="PF02899">
    <property type="entry name" value="Phage_int_SAM_1"/>
    <property type="match status" value="1"/>
</dbReference>
<proteinExistence type="inferred from homology"/>
<evidence type="ECO:0000313" key="17">
    <source>
        <dbReference type="Proteomes" id="UP001152797"/>
    </source>
</evidence>
<evidence type="ECO:0000256" key="5">
    <source>
        <dbReference type="ARBA" id="ARBA00022490"/>
    </source>
</evidence>
<dbReference type="Proteomes" id="UP001152797">
    <property type="component" value="Unassembled WGS sequence"/>
</dbReference>
<evidence type="ECO:0000256" key="11">
    <source>
        <dbReference type="ARBA" id="ARBA00023306"/>
    </source>
</evidence>
<feature type="domain" description="Tyr recombinase" evidence="13">
    <location>
        <begin position="698"/>
        <end position="882"/>
    </location>
</feature>
<dbReference type="OrthoDB" id="2361793at2759"/>
<dbReference type="GO" id="GO:0015074">
    <property type="term" value="P:DNA integration"/>
    <property type="evidence" value="ECO:0007669"/>
    <property type="project" value="UniProtKB-KW"/>
</dbReference>
<evidence type="ECO:0000256" key="1">
    <source>
        <dbReference type="ARBA" id="ARBA00004496"/>
    </source>
</evidence>
<feature type="domain" description="Core-binding (CB)" evidence="14">
    <location>
        <begin position="589"/>
        <end position="677"/>
    </location>
</feature>
<evidence type="ECO:0000256" key="9">
    <source>
        <dbReference type="ARBA" id="ARBA00023125"/>
    </source>
</evidence>
<dbReference type="GO" id="GO:0000225">
    <property type="term" value="F:N-acetylglucosaminylphosphatidylinositol deacetylase activity"/>
    <property type="evidence" value="ECO:0007669"/>
    <property type="project" value="UniProtKB-EC"/>
</dbReference>
<feature type="compositionally biased region" description="Polar residues" evidence="12">
    <location>
        <begin position="382"/>
        <end position="395"/>
    </location>
</feature>
<sequence length="889" mass="99470">MNFVERGQKVGILDLTSGEPTPHGSLEIRARETAAATKVLGIEWRENLGLTNRSLQPTLEARRQLAGVFRRTRPRWIFAPYWDDAHPDHLAALELVEAARFWSKLSKSDLPGEPFHPQRIFHYYSIHLKLAIQPAMILDISQHWERKRAAIECYHSQFVEGRDGDGPSLVERFRDEAAHWGWLIGAEYGEPFACREPLGVTSFEVAIVPFFNQSDQPTVDGRMFALAYFDELQRIPGFVVTPIGVTEVALQRYRRELNDLSSPEDVRRLAELLNVDAVVIGAVTDFSPYYPPRCALRVEWYAANPFLHPAPPGFGLPWGTCDEKNIPESIRFEAEMAMSREFLEANMPAATAVQGDSGDGSASVPETMKTEVESESIDVEEQTQGNPISHESSVNTRTASAGGTTGTTDSQAGITAIDGGLLAADGLPVPSPSNDPVLSHTRIYNGNDGEFTNKLKNYMAFVDERRSGGVAGYLQRMDDFVRFCCFLHVTEMLEARGGGDESRVVYMRASRVSQDINVLALVKGSERYVFLYDDESRAETLRILGRYASNPELSFTWYDAAVLSQKIRRESQAAPSKARFSDTQNGASGSLVQAIGRFLRYQSVERNASPLTIKSYREDLTALAEYLEESYGAAPLPSAITTLDLRGYTSYLHESGYAKTTIARRLASMRSFFRFGQRDGWTKSNPAKPLRNPRKPRRLPHFLSTEELGQLLEAPPADDQFGIRDRAILETLYSAGLRVSELVGLNEEDLDFAAGVIRVRGKGRRERLSPIGSFASRALRRWLKIRRLDGSEQKNGQSPVFLNRFGKRLTTRSVGRMLEKYLAETGLDQRTSPHTLRHSFATHLLDRGADIRSVQELLGHKSLSTTQIYTHISTASLRAAYEKAHPRAR</sequence>
<dbReference type="InterPro" id="IPR013762">
    <property type="entry name" value="Integrase-like_cat_sf"/>
</dbReference>
<keyword evidence="5" id="KW-0963">Cytoplasm</keyword>
<dbReference type="Gene3D" id="1.10.443.10">
    <property type="entry name" value="Intergrase catalytic core"/>
    <property type="match status" value="1"/>
</dbReference>
<keyword evidence="17" id="KW-1185">Reference proteome</keyword>
<evidence type="ECO:0000256" key="2">
    <source>
        <dbReference type="ARBA" id="ARBA00006066"/>
    </source>
</evidence>
<evidence type="ECO:0000256" key="8">
    <source>
        <dbReference type="ARBA" id="ARBA00022908"/>
    </source>
</evidence>
<evidence type="ECO:0000313" key="16">
    <source>
        <dbReference type="EMBL" id="CAL4758774.1"/>
    </source>
</evidence>
<dbReference type="Gene3D" id="3.40.50.10610">
    <property type="entry name" value="ABC-type transport auxiliary lipoprotein component"/>
    <property type="match status" value="1"/>
</dbReference>
<dbReference type="PROSITE" id="PS51900">
    <property type="entry name" value="CB"/>
    <property type="match status" value="1"/>
</dbReference>
<dbReference type="InterPro" id="IPR011931">
    <property type="entry name" value="Recomb_XerC"/>
</dbReference>
<keyword evidence="9" id="KW-0238">DNA-binding</keyword>
<dbReference type="SUPFAM" id="SSF56349">
    <property type="entry name" value="DNA breaking-rejoining enzymes"/>
    <property type="match status" value="1"/>
</dbReference>
<keyword evidence="8" id="KW-0229">DNA integration</keyword>
<dbReference type="EC" id="3.5.1.89" evidence="4"/>
<evidence type="ECO:0000256" key="12">
    <source>
        <dbReference type="SAM" id="MobiDB-lite"/>
    </source>
</evidence>
<evidence type="ECO:0000256" key="4">
    <source>
        <dbReference type="ARBA" id="ARBA00012176"/>
    </source>
</evidence>
<comment type="similarity">
    <text evidence="3">Belongs to the 'phage' integrase family. XerC subfamily.</text>
</comment>
<protein>
    <recommendedName>
        <fullName evidence="4">N-acetylglucosaminylphosphatidylinositol deacetylase</fullName>
        <ecNumber evidence="4">3.5.1.89</ecNumber>
    </recommendedName>
</protein>
<dbReference type="InterPro" id="IPR024078">
    <property type="entry name" value="LmbE-like_dom_sf"/>
</dbReference>
<evidence type="ECO:0000256" key="10">
    <source>
        <dbReference type="ARBA" id="ARBA00023172"/>
    </source>
</evidence>
<dbReference type="Gene3D" id="1.10.150.130">
    <property type="match status" value="1"/>
</dbReference>
<dbReference type="InterPro" id="IPR002104">
    <property type="entry name" value="Integrase_catalytic"/>
</dbReference>
<keyword evidence="10" id="KW-0233">DNA recombination</keyword>
<keyword evidence="7" id="KW-0159">Chromosome partition</keyword>
<dbReference type="InterPro" id="IPR044068">
    <property type="entry name" value="CB"/>
</dbReference>
<dbReference type="InterPro" id="IPR004107">
    <property type="entry name" value="Integrase_SAM-like_N"/>
</dbReference>
<dbReference type="Gene3D" id="3.40.50.10320">
    <property type="entry name" value="LmbE-like"/>
    <property type="match status" value="1"/>
</dbReference>
<reference evidence="15" key="1">
    <citation type="submission" date="2022-10" db="EMBL/GenBank/DDBJ databases">
        <authorList>
            <person name="Chen Y."/>
            <person name="Dougan E. K."/>
            <person name="Chan C."/>
            <person name="Rhodes N."/>
            <person name="Thang M."/>
        </authorList>
    </citation>
    <scope>NUCLEOTIDE SEQUENCE</scope>
</reference>
<comment type="caution">
    <text evidence="15">The sequence shown here is derived from an EMBL/GenBank/DDBJ whole genome shotgun (WGS) entry which is preliminary data.</text>
</comment>
<dbReference type="Pfam" id="PF00589">
    <property type="entry name" value="Phage_integrase"/>
    <property type="match status" value="1"/>
</dbReference>
<dbReference type="SUPFAM" id="SSF102588">
    <property type="entry name" value="LmbE-like"/>
    <property type="match status" value="1"/>
</dbReference>
<dbReference type="InterPro" id="IPR011010">
    <property type="entry name" value="DNA_brk_join_enz"/>
</dbReference>
<keyword evidence="11" id="KW-0131">Cell cycle</keyword>
<comment type="subcellular location">
    <subcellularLocation>
        <location evidence="1">Cytoplasm</location>
    </subcellularLocation>
</comment>
<name>A0A9P1BDR9_9DINO</name>
<accession>A0A9P1BDR9</accession>
<keyword evidence="6" id="KW-0132">Cell division</keyword>
<reference evidence="16 17" key="2">
    <citation type="submission" date="2024-05" db="EMBL/GenBank/DDBJ databases">
        <authorList>
            <person name="Chen Y."/>
            <person name="Shah S."/>
            <person name="Dougan E. K."/>
            <person name="Thang M."/>
            <person name="Chan C."/>
        </authorList>
    </citation>
    <scope>NUCLEOTIDE SEQUENCE [LARGE SCALE GENOMIC DNA]</scope>
</reference>
<dbReference type="NCBIfam" id="NF040815">
    <property type="entry name" value="recomb_XerA_Arch"/>
    <property type="match status" value="1"/>
</dbReference>
<evidence type="ECO:0000259" key="14">
    <source>
        <dbReference type="PROSITE" id="PS51900"/>
    </source>
</evidence>
<evidence type="ECO:0000256" key="6">
    <source>
        <dbReference type="ARBA" id="ARBA00022618"/>
    </source>
</evidence>
<dbReference type="EMBL" id="CAMXCT010000001">
    <property type="protein sequence ID" value="CAI3971462.1"/>
    <property type="molecule type" value="Genomic_DNA"/>
</dbReference>
<dbReference type="InterPro" id="IPR003737">
    <property type="entry name" value="GlcNAc_PI_deacetylase-related"/>
</dbReference>
<dbReference type="InterPro" id="IPR010998">
    <property type="entry name" value="Integrase_recombinase_N"/>
</dbReference>
<evidence type="ECO:0000259" key="13">
    <source>
        <dbReference type="PROSITE" id="PS51898"/>
    </source>
</evidence>
<dbReference type="GO" id="GO:0007059">
    <property type="term" value="P:chromosome segregation"/>
    <property type="evidence" value="ECO:0007669"/>
    <property type="project" value="UniProtKB-KW"/>
</dbReference>
<dbReference type="GO" id="GO:0051301">
    <property type="term" value="P:cell division"/>
    <property type="evidence" value="ECO:0007669"/>
    <property type="project" value="UniProtKB-KW"/>
</dbReference>
<dbReference type="NCBIfam" id="NF001399">
    <property type="entry name" value="PRK00283.1"/>
    <property type="match status" value="1"/>
</dbReference>
<gene>
    <name evidence="15" type="ORF">C1SCF055_LOCUS52</name>
</gene>
<dbReference type="PANTHER" id="PTHR30349">
    <property type="entry name" value="PHAGE INTEGRASE-RELATED"/>
    <property type="match status" value="1"/>
</dbReference>
<dbReference type="HAMAP" id="MF_01808">
    <property type="entry name" value="Recomb_XerC_XerD"/>
    <property type="match status" value="1"/>
</dbReference>